<reference evidence="2" key="1">
    <citation type="journal article" date="2013" name="Science">
        <title>The Amborella genome and the evolution of flowering plants.</title>
        <authorList>
            <consortium name="Amborella Genome Project"/>
        </authorList>
    </citation>
    <scope>NUCLEOTIDE SEQUENCE [LARGE SCALE GENOMIC DNA]</scope>
</reference>
<dbReference type="HOGENOM" id="CLU_2815843_0_0_1"/>
<evidence type="ECO:0000313" key="1">
    <source>
        <dbReference type="EMBL" id="ERN12707.1"/>
    </source>
</evidence>
<dbReference type="EMBL" id="KI392606">
    <property type="protein sequence ID" value="ERN12707.1"/>
    <property type="molecule type" value="Genomic_DNA"/>
</dbReference>
<dbReference type="AlphaFoldDB" id="W1PRS7"/>
<proteinExistence type="predicted"/>
<keyword evidence="2" id="KW-1185">Reference proteome</keyword>
<gene>
    <name evidence="1" type="ORF">AMTR_s00179p00033070</name>
</gene>
<organism evidence="1 2">
    <name type="scientific">Amborella trichopoda</name>
    <dbReference type="NCBI Taxonomy" id="13333"/>
    <lineage>
        <taxon>Eukaryota</taxon>
        <taxon>Viridiplantae</taxon>
        <taxon>Streptophyta</taxon>
        <taxon>Embryophyta</taxon>
        <taxon>Tracheophyta</taxon>
        <taxon>Spermatophyta</taxon>
        <taxon>Magnoliopsida</taxon>
        <taxon>Amborellales</taxon>
        <taxon>Amborellaceae</taxon>
        <taxon>Amborella</taxon>
    </lineage>
</organism>
<dbReference type="Gramene" id="ERN12707">
    <property type="protein sequence ID" value="ERN12707"/>
    <property type="gene ID" value="AMTR_s00179p00033070"/>
</dbReference>
<sequence>MGMGLDIPIGNVYEVIKERKKEASKNAKEKAEGCGLLDASVAEVEDVSEAMKDPCSLKGKGMGKEVA</sequence>
<accession>W1PRS7</accession>
<name>W1PRS7_AMBTC</name>
<evidence type="ECO:0000313" key="2">
    <source>
        <dbReference type="Proteomes" id="UP000017836"/>
    </source>
</evidence>
<dbReference type="Proteomes" id="UP000017836">
    <property type="component" value="Unassembled WGS sequence"/>
</dbReference>
<protein>
    <submittedName>
        <fullName evidence="1">Uncharacterized protein</fullName>
    </submittedName>
</protein>